<evidence type="ECO:0000313" key="2">
    <source>
        <dbReference type="Proteomes" id="UP001499959"/>
    </source>
</evidence>
<protein>
    <submittedName>
        <fullName evidence="1">Uncharacterized protein</fullName>
    </submittedName>
</protein>
<evidence type="ECO:0000313" key="1">
    <source>
        <dbReference type="EMBL" id="GAA4804565.1"/>
    </source>
</evidence>
<dbReference type="EMBL" id="BAABJE010000021">
    <property type="protein sequence ID" value="GAA4804565.1"/>
    <property type="molecule type" value="Genomic_DNA"/>
</dbReference>
<name>A0ABP9C6H9_9GAMM</name>
<proteinExistence type="predicted"/>
<dbReference type="Proteomes" id="UP001499959">
    <property type="component" value="Unassembled WGS sequence"/>
</dbReference>
<sequence length="63" mass="7149">MKFGFVPDVVGPQLLLERRPDAFDAAVHPWALRCDALMFDAEPVQGEAEDLGRENRFVVDYDL</sequence>
<gene>
    <name evidence="1" type="ORF">GCM10023307_34010</name>
</gene>
<organism evidence="1 2">
    <name type="scientific">Lysobacter hankyongensis</name>
    <dbReference type="NCBI Taxonomy" id="1176535"/>
    <lineage>
        <taxon>Bacteria</taxon>
        <taxon>Pseudomonadati</taxon>
        <taxon>Pseudomonadota</taxon>
        <taxon>Gammaproteobacteria</taxon>
        <taxon>Lysobacterales</taxon>
        <taxon>Lysobacteraceae</taxon>
        <taxon>Lysobacter</taxon>
    </lineage>
</organism>
<keyword evidence="2" id="KW-1185">Reference proteome</keyword>
<reference evidence="2" key="1">
    <citation type="journal article" date="2019" name="Int. J. Syst. Evol. Microbiol.">
        <title>The Global Catalogue of Microorganisms (GCM) 10K type strain sequencing project: providing services to taxonomists for standard genome sequencing and annotation.</title>
        <authorList>
            <consortium name="The Broad Institute Genomics Platform"/>
            <consortium name="The Broad Institute Genome Sequencing Center for Infectious Disease"/>
            <person name="Wu L."/>
            <person name="Ma J."/>
        </authorList>
    </citation>
    <scope>NUCLEOTIDE SEQUENCE [LARGE SCALE GENOMIC DNA]</scope>
    <source>
        <strain evidence="2">JCM 18204</strain>
    </source>
</reference>
<accession>A0ABP9C6H9</accession>
<comment type="caution">
    <text evidence="1">The sequence shown here is derived from an EMBL/GenBank/DDBJ whole genome shotgun (WGS) entry which is preliminary data.</text>
</comment>